<evidence type="ECO:0000313" key="2">
    <source>
        <dbReference type="EMBL" id="CAA7052213.1"/>
    </source>
</evidence>
<accession>A0A6D2KYA4</accession>
<reference evidence="2" key="1">
    <citation type="submission" date="2020-01" db="EMBL/GenBank/DDBJ databases">
        <authorList>
            <person name="Mishra B."/>
        </authorList>
    </citation>
    <scope>NUCLEOTIDE SEQUENCE [LARGE SCALE GENOMIC DNA]</scope>
</reference>
<comment type="caution">
    <text evidence="2">The sequence shown here is derived from an EMBL/GenBank/DDBJ whole genome shotgun (WGS) entry which is preliminary data.</text>
</comment>
<dbReference type="AlphaFoldDB" id="A0A6D2KYA4"/>
<keyword evidence="3" id="KW-1185">Reference proteome</keyword>
<keyword evidence="1" id="KW-0732">Signal</keyword>
<gene>
    <name evidence="2" type="ORF">MERR_LOCUS39448</name>
</gene>
<evidence type="ECO:0008006" key="4">
    <source>
        <dbReference type="Google" id="ProtNLM"/>
    </source>
</evidence>
<evidence type="ECO:0000313" key="3">
    <source>
        <dbReference type="Proteomes" id="UP000467841"/>
    </source>
</evidence>
<dbReference type="Proteomes" id="UP000467841">
    <property type="component" value="Unassembled WGS sequence"/>
</dbReference>
<dbReference type="EMBL" id="CACVBM020001496">
    <property type="protein sequence ID" value="CAA7052213.1"/>
    <property type="molecule type" value="Genomic_DNA"/>
</dbReference>
<name>A0A6D2KYA4_9BRAS</name>
<evidence type="ECO:0000256" key="1">
    <source>
        <dbReference type="SAM" id="SignalP"/>
    </source>
</evidence>
<organism evidence="2 3">
    <name type="scientific">Microthlaspi erraticum</name>
    <dbReference type="NCBI Taxonomy" id="1685480"/>
    <lineage>
        <taxon>Eukaryota</taxon>
        <taxon>Viridiplantae</taxon>
        <taxon>Streptophyta</taxon>
        <taxon>Embryophyta</taxon>
        <taxon>Tracheophyta</taxon>
        <taxon>Spermatophyta</taxon>
        <taxon>Magnoliopsida</taxon>
        <taxon>eudicotyledons</taxon>
        <taxon>Gunneridae</taxon>
        <taxon>Pentapetalae</taxon>
        <taxon>rosids</taxon>
        <taxon>malvids</taxon>
        <taxon>Brassicales</taxon>
        <taxon>Brassicaceae</taxon>
        <taxon>Coluteocarpeae</taxon>
        <taxon>Microthlaspi</taxon>
    </lineage>
</organism>
<protein>
    <recommendedName>
        <fullName evidence="4">Secreted protein</fullName>
    </recommendedName>
</protein>
<sequence length="76" mass="8656">MLLLLLFCFEPLILYLLFLPSIQPSPPPSQFDPSLLYTIPRICRIFAIFGNRSLKSGNFKESKVGLFSPQLHRSST</sequence>
<proteinExistence type="predicted"/>
<feature type="chain" id="PRO_5025665499" description="Secreted protein" evidence="1">
    <location>
        <begin position="25"/>
        <end position="76"/>
    </location>
</feature>
<feature type="signal peptide" evidence="1">
    <location>
        <begin position="1"/>
        <end position="24"/>
    </location>
</feature>